<gene>
    <name evidence="13" type="primary">ALG6_1</name>
    <name evidence="13" type="ORF">EYF80_036973</name>
</gene>
<feature type="transmembrane region" description="Helical" evidence="12">
    <location>
        <begin position="163"/>
        <end position="182"/>
    </location>
</feature>
<evidence type="ECO:0000256" key="7">
    <source>
        <dbReference type="ARBA" id="ARBA00022824"/>
    </source>
</evidence>
<dbReference type="GO" id="GO:0042281">
    <property type="term" value="F:dolichyl pyrophosphate Man9GlcNAc2 alpha-1,3-glucosyltransferase activity"/>
    <property type="evidence" value="ECO:0007669"/>
    <property type="project" value="UniProtKB-EC"/>
</dbReference>
<dbReference type="Pfam" id="PF03155">
    <property type="entry name" value="Alg6_Alg8"/>
    <property type="match status" value="1"/>
</dbReference>
<evidence type="ECO:0000256" key="6">
    <source>
        <dbReference type="ARBA" id="ARBA00022692"/>
    </source>
</evidence>
<dbReference type="AlphaFoldDB" id="A0A4Z2GHE3"/>
<name>A0A4Z2GHE3_9TELE</name>
<comment type="pathway">
    <text evidence="2 12">Protein modification; protein glycosylation.</text>
</comment>
<protein>
    <recommendedName>
        <fullName evidence="12">Alpha-1,3-glucosyltransferase</fullName>
        <ecNumber evidence="12">2.4.1.-</ecNumber>
    </recommendedName>
</protein>
<dbReference type="PANTHER" id="PTHR12413">
    <property type="entry name" value="DOLICHYL GLYCOSYLTRANSFERASE"/>
    <property type="match status" value="1"/>
</dbReference>
<dbReference type="OrthoDB" id="4983at2759"/>
<dbReference type="EMBL" id="SRLO01000535">
    <property type="protein sequence ID" value="TNN52799.1"/>
    <property type="molecule type" value="Genomic_DNA"/>
</dbReference>
<comment type="subcellular location">
    <subcellularLocation>
        <location evidence="1 12">Endoplasmic reticulum membrane</location>
        <topology evidence="1 12">Multi-pass membrane protein</topology>
    </subcellularLocation>
</comment>
<evidence type="ECO:0000256" key="12">
    <source>
        <dbReference type="RuleBase" id="RU363110"/>
    </source>
</evidence>
<evidence type="ECO:0000256" key="9">
    <source>
        <dbReference type="ARBA" id="ARBA00023136"/>
    </source>
</evidence>
<evidence type="ECO:0000256" key="5">
    <source>
        <dbReference type="ARBA" id="ARBA00022679"/>
    </source>
</evidence>
<proteinExistence type="inferred from homology"/>
<feature type="transmembrane region" description="Helical" evidence="12">
    <location>
        <begin position="86"/>
        <end position="112"/>
    </location>
</feature>
<reference evidence="13 14" key="1">
    <citation type="submission" date="2019-03" db="EMBL/GenBank/DDBJ databases">
        <title>First draft genome of Liparis tanakae, snailfish: a comprehensive survey of snailfish specific genes.</title>
        <authorList>
            <person name="Kim W."/>
            <person name="Song I."/>
            <person name="Jeong J.-H."/>
            <person name="Kim D."/>
            <person name="Kim S."/>
            <person name="Ryu S."/>
            <person name="Song J.Y."/>
            <person name="Lee S.K."/>
        </authorList>
    </citation>
    <scope>NUCLEOTIDE SEQUENCE [LARGE SCALE GENOMIC DNA]</scope>
    <source>
        <tissue evidence="13">Muscle</tissue>
    </source>
</reference>
<organism evidence="13 14">
    <name type="scientific">Liparis tanakae</name>
    <name type="common">Tanaka's snailfish</name>
    <dbReference type="NCBI Taxonomy" id="230148"/>
    <lineage>
        <taxon>Eukaryota</taxon>
        <taxon>Metazoa</taxon>
        <taxon>Chordata</taxon>
        <taxon>Craniata</taxon>
        <taxon>Vertebrata</taxon>
        <taxon>Euteleostomi</taxon>
        <taxon>Actinopterygii</taxon>
        <taxon>Neopterygii</taxon>
        <taxon>Teleostei</taxon>
        <taxon>Neoteleostei</taxon>
        <taxon>Acanthomorphata</taxon>
        <taxon>Eupercaria</taxon>
        <taxon>Perciformes</taxon>
        <taxon>Cottioidei</taxon>
        <taxon>Cottales</taxon>
        <taxon>Liparidae</taxon>
        <taxon>Liparis</taxon>
    </lineage>
</organism>
<dbReference type="Proteomes" id="UP000314294">
    <property type="component" value="Unassembled WGS sequence"/>
</dbReference>
<keyword evidence="14" id="KW-1185">Reference proteome</keyword>
<evidence type="ECO:0000256" key="11">
    <source>
        <dbReference type="ARBA" id="ARBA00048950"/>
    </source>
</evidence>
<evidence type="ECO:0000313" key="13">
    <source>
        <dbReference type="EMBL" id="TNN52799.1"/>
    </source>
</evidence>
<comment type="similarity">
    <text evidence="3 12">Belongs to the ALG6/ALG8 glucosyltransferase family.</text>
</comment>
<keyword evidence="4 12" id="KW-0328">Glycosyltransferase</keyword>
<evidence type="ECO:0000256" key="8">
    <source>
        <dbReference type="ARBA" id="ARBA00022989"/>
    </source>
</evidence>
<feature type="transmembrane region" description="Helical" evidence="12">
    <location>
        <begin position="132"/>
        <end position="151"/>
    </location>
</feature>
<evidence type="ECO:0000256" key="2">
    <source>
        <dbReference type="ARBA" id="ARBA00004922"/>
    </source>
</evidence>
<accession>A0A4Z2GHE3</accession>
<dbReference type="InterPro" id="IPR004856">
    <property type="entry name" value="Glyco_trans_ALG6/ALG8"/>
</dbReference>
<dbReference type="EC" id="2.4.1.-" evidence="12"/>
<keyword evidence="8 12" id="KW-1133">Transmembrane helix</keyword>
<dbReference type="PANTHER" id="PTHR12413:SF1">
    <property type="entry name" value="DOLICHYL PYROPHOSPHATE MAN9GLCNAC2 ALPHA-1,3-GLUCOSYLTRANSFERASE"/>
    <property type="match status" value="1"/>
</dbReference>
<comment type="function">
    <text evidence="10">Dolichyl pyrophosphate Man9GlcNAc2 alpha-1,3-glucosyltransferase that operates in the biosynthetic pathway of dolichol-linked oligosaccharides, the glycan precursors employed in protein asparagine (N)-glycosylation. The assembly of dolichol-linked oligosaccharides begins on the cytosolic side of the endoplasmic reticulum membrane and finishes in its lumen. The sequential addition of sugars to dolichol pyrophosphate produces dolichol-linked oligosaccharides containing fourteen sugars, including two GlcNAcs, nine mannoses and three glucoses. Once assembled, the oligosaccharide is transferred from the lipid to nascent proteins by oligosaccharyltransferases. In the lumen of the endoplasmic reticulum, adds the first glucose residue from dolichyl phosphate glucose (Dol-P-Glc) onto the lipid-linked oligosaccharide intermediate Man(9)GlcNAc(2)-PP-Dol to produce Glc(1)Man(9)GlcNAc(2)-PP-Dol. Glc(1)Man(9)GlcNAc(2)-PP-Dol is a substrate for ALG8, the following enzyme in the biosynthetic pathway.</text>
</comment>
<evidence type="ECO:0000256" key="1">
    <source>
        <dbReference type="ARBA" id="ARBA00004477"/>
    </source>
</evidence>
<evidence type="ECO:0000256" key="4">
    <source>
        <dbReference type="ARBA" id="ARBA00022676"/>
    </source>
</evidence>
<dbReference type="UniPathway" id="UPA00378"/>
<comment type="caution">
    <text evidence="12">Lacks conserved residue(s) required for the propagation of feature annotation.</text>
</comment>
<keyword evidence="5 12" id="KW-0808">Transferase</keyword>
<keyword evidence="7 12" id="KW-0256">Endoplasmic reticulum</keyword>
<evidence type="ECO:0000313" key="14">
    <source>
        <dbReference type="Proteomes" id="UP000314294"/>
    </source>
</evidence>
<dbReference type="GO" id="GO:0005789">
    <property type="term" value="C:endoplasmic reticulum membrane"/>
    <property type="evidence" value="ECO:0007669"/>
    <property type="project" value="UniProtKB-SubCell"/>
</dbReference>
<keyword evidence="9 12" id="KW-0472">Membrane</keyword>
<comment type="caution">
    <text evidence="13">The sequence shown here is derived from an EMBL/GenBank/DDBJ whole genome shotgun (WGS) entry which is preliminary data.</text>
</comment>
<evidence type="ECO:0000256" key="10">
    <source>
        <dbReference type="ARBA" id="ARBA00044720"/>
    </source>
</evidence>
<sequence length="224" mass="25329">MGTGEGNPPMFGDYEAQRHWQEVTYNLPVQEWYFNTTENDLNYWGLDYPPLTAYHSLICAYVAKSINPDWVELHTSRGYESPTHKVFMRATVLVADLMIFIPAVVLYCFYLTDGSSKKKVTHSPHLTPAKDPVSALLCFLLYPGLILIDYGHFQYPFMHRSRYNGVSLGLALWGVLALGLGWDALGSVAFSLALNYKQMELYHALPFFCYLLGKSLRLGLAGRG</sequence>
<keyword evidence="6 12" id="KW-0812">Transmembrane</keyword>
<comment type="catalytic activity">
    <reaction evidence="11">
        <text>an alpha-D-Man-(1-&gt;2)-alpha-D-Man-(1-&gt;2)-alpha-D-Man-(1-&gt;3)-[alpha-D-Man-(1-&gt;2)-alpha-D-Man-(1-&gt;3)-[alpha-D-Man-(1-&gt;2)-alpha-D-Man-(1-&gt;6)]-alpha-D-Man-(1-&gt;6)]-beta-D-Man-(1-&gt;4)-beta-D-GlcNAc-(1-&gt;4)-alpha-D-GlcNAc-diphospho-di-trans,poly-cis-dolichol + a di-trans,poly-cis-dolichyl beta-D-glucosyl phosphate = an alpha-D-Glc-(1-&gt;3)-alpha-D-Man-(1-&gt;2)-alpha-D-Man-(1-&gt;2)-alpha-D-Man-(1-&gt;3)-[alpha-D-Man-(1-&gt;2)-alpha-D-Man-(1-&gt;3)-[alpha-D-Man-(1-&gt;2)-alpha-D-Man-(1-&gt;6)]-alpha-D-Man-(1-&gt;6)]-beta-D-Man-(1-&gt;4)-beta-D-GlcNAc-(1-&gt;4)-alpha-D-GlcNAc-diphospho-di-trans,poly-cis-dolichol + a di-trans,poly-cis-dolichyl phosphate + H(+)</text>
        <dbReference type="Rhea" id="RHEA:30635"/>
        <dbReference type="Rhea" id="RHEA-COMP:19498"/>
        <dbReference type="Rhea" id="RHEA-COMP:19502"/>
        <dbReference type="Rhea" id="RHEA-COMP:19520"/>
        <dbReference type="Rhea" id="RHEA-COMP:19521"/>
        <dbReference type="ChEBI" id="CHEBI:15378"/>
        <dbReference type="ChEBI" id="CHEBI:57525"/>
        <dbReference type="ChEBI" id="CHEBI:57683"/>
        <dbReference type="ChEBI" id="CHEBI:132520"/>
        <dbReference type="ChEBI" id="CHEBI:132521"/>
        <dbReference type="EC" id="2.4.1.267"/>
    </reaction>
    <physiologicalReaction direction="left-to-right" evidence="11">
        <dbReference type="Rhea" id="RHEA:30636"/>
    </physiologicalReaction>
</comment>
<evidence type="ECO:0000256" key="3">
    <source>
        <dbReference type="ARBA" id="ARBA00008715"/>
    </source>
</evidence>